<proteinExistence type="predicted"/>
<gene>
    <name evidence="3" type="primary">PLEST009537</name>
    <name evidence="3" type="ORF">PLESTB_000502200</name>
</gene>
<accession>A0A9W6F0S3</accession>
<feature type="transmembrane region" description="Helical" evidence="1">
    <location>
        <begin position="116"/>
        <end position="142"/>
    </location>
</feature>
<dbReference type="InterPro" id="IPR013766">
    <property type="entry name" value="Thioredoxin_domain"/>
</dbReference>
<sequence>MGTDNGASQAAGAGTADQLASRISRRNLLDELNMMLTSPYYFLNIMLTSLYVVFREYYRHKPIQQGMLFFGEVRDYESWERYVGFLCGCYGAFRFIKARSRMAGLTSLLDFAQLFVGIMAMVCSPILLAYLVLAYALIYLLIPQPMYPLADVMEPLTPEHLAEDVRKPGTDVTWVVYYYAPWHPACRHMAPELADLARRYGGTDKLKFAMLDVGEYSKAATRLGIELSPVSQQLPTMALYEKGEEVARLPAKKAGGAGFRAGGFKAKDAIRALELDMRFTRAMQKSVEKKGQ</sequence>
<protein>
    <recommendedName>
        <fullName evidence="2">Thioredoxin domain-containing protein</fullName>
    </recommendedName>
</protein>
<dbReference type="EMBL" id="BRXU01000004">
    <property type="protein sequence ID" value="GLC51436.1"/>
    <property type="molecule type" value="Genomic_DNA"/>
</dbReference>
<dbReference type="OrthoDB" id="20229at2759"/>
<dbReference type="Proteomes" id="UP001165080">
    <property type="component" value="Unassembled WGS sequence"/>
</dbReference>
<feature type="domain" description="Thioredoxin" evidence="2">
    <location>
        <begin position="138"/>
        <end position="275"/>
    </location>
</feature>
<evidence type="ECO:0000259" key="2">
    <source>
        <dbReference type="PROSITE" id="PS51352"/>
    </source>
</evidence>
<dbReference type="GO" id="GO:0005737">
    <property type="term" value="C:cytoplasm"/>
    <property type="evidence" value="ECO:0007669"/>
    <property type="project" value="TreeGrafter"/>
</dbReference>
<evidence type="ECO:0000313" key="3">
    <source>
        <dbReference type="EMBL" id="GLC51436.1"/>
    </source>
</evidence>
<organism evidence="3 4">
    <name type="scientific">Pleodorina starrii</name>
    <dbReference type="NCBI Taxonomy" id="330485"/>
    <lineage>
        <taxon>Eukaryota</taxon>
        <taxon>Viridiplantae</taxon>
        <taxon>Chlorophyta</taxon>
        <taxon>core chlorophytes</taxon>
        <taxon>Chlorophyceae</taxon>
        <taxon>CS clade</taxon>
        <taxon>Chlamydomonadales</taxon>
        <taxon>Volvocaceae</taxon>
        <taxon>Pleodorina</taxon>
    </lineage>
</organism>
<dbReference type="Gene3D" id="3.40.30.10">
    <property type="entry name" value="Glutaredoxin"/>
    <property type="match status" value="1"/>
</dbReference>
<dbReference type="GO" id="GO:0015035">
    <property type="term" value="F:protein-disulfide reductase activity"/>
    <property type="evidence" value="ECO:0007669"/>
    <property type="project" value="TreeGrafter"/>
</dbReference>
<dbReference type="Pfam" id="PF00085">
    <property type="entry name" value="Thioredoxin"/>
    <property type="match status" value="1"/>
</dbReference>
<keyword evidence="1" id="KW-0812">Transmembrane</keyword>
<keyword evidence="4" id="KW-1185">Reference proteome</keyword>
<feature type="transmembrane region" description="Helical" evidence="1">
    <location>
        <begin position="40"/>
        <end position="58"/>
    </location>
</feature>
<keyword evidence="1" id="KW-0472">Membrane</keyword>
<keyword evidence="1" id="KW-1133">Transmembrane helix</keyword>
<name>A0A9W6F0S3_9CHLO</name>
<comment type="caution">
    <text evidence="3">The sequence shown here is derived from an EMBL/GenBank/DDBJ whole genome shotgun (WGS) entry which is preliminary data.</text>
</comment>
<evidence type="ECO:0000313" key="4">
    <source>
        <dbReference type="Proteomes" id="UP001165080"/>
    </source>
</evidence>
<dbReference type="PANTHER" id="PTHR45663:SF44">
    <property type="entry name" value="OS01G0200400 PROTEIN"/>
    <property type="match status" value="1"/>
</dbReference>
<dbReference type="SUPFAM" id="SSF52833">
    <property type="entry name" value="Thioredoxin-like"/>
    <property type="match status" value="1"/>
</dbReference>
<reference evidence="3 4" key="1">
    <citation type="journal article" date="2023" name="Commun. Biol.">
        <title>Reorganization of the ancestral sex-determining regions during the evolution of trioecy in Pleodorina starrii.</title>
        <authorList>
            <person name="Takahashi K."/>
            <person name="Suzuki S."/>
            <person name="Kawai-Toyooka H."/>
            <person name="Yamamoto K."/>
            <person name="Hamaji T."/>
            <person name="Ootsuki R."/>
            <person name="Yamaguchi H."/>
            <person name="Kawachi M."/>
            <person name="Higashiyama T."/>
            <person name="Nozaki H."/>
        </authorList>
    </citation>
    <scope>NUCLEOTIDE SEQUENCE [LARGE SCALE GENOMIC DNA]</scope>
    <source>
        <strain evidence="3 4">NIES-4479</strain>
    </source>
</reference>
<dbReference type="PROSITE" id="PS51352">
    <property type="entry name" value="THIOREDOXIN_2"/>
    <property type="match status" value="1"/>
</dbReference>
<dbReference type="AlphaFoldDB" id="A0A9W6F0S3"/>
<evidence type="ECO:0000256" key="1">
    <source>
        <dbReference type="SAM" id="Phobius"/>
    </source>
</evidence>
<dbReference type="PANTHER" id="PTHR45663">
    <property type="entry name" value="GEO12009P1"/>
    <property type="match status" value="1"/>
</dbReference>
<dbReference type="InterPro" id="IPR036249">
    <property type="entry name" value="Thioredoxin-like_sf"/>
</dbReference>